<keyword evidence="2" id="KW-1185">Reference proteome</keyword>
<dbReference type="Proteomes" id="UP000235371">
    <property type="component" value="Unassembled WGS sequence"/>
</dbReference>
<proteinExistence type="predicted"/>
<dbReference type="InParanoid" id="A0A2J6T2Y9"/>
<evidence type="ECO:0000313" key="2">
    <source>
        <dbReference type="Proteomes" id="UP000235371"/>
    </source>
</evidence>
<name>A0A2J6T2Y9_9HELO</name>
<reference evidence="1 2" key="1">
    <citation type="submission" date="2016-04" db="EMBL/GenBank/DDBJ databases">
        <title>A degradative enzymes factory behind the ericoid mycorrhizal symbiosis.</title>
        <authorList>
            <consortium name="DOE Joint Genome Institute"/>
            <person name="Martino E."/>
            <person name="Morin E."/>
            <person name="Grelet G."/>
            <person name="Kuo A."/>
            <person name="Kohler A."/>
            <person name="Daghino S."/>
            <person name="Barry K."/>
            <person name="Choi C."/>
            <person name="Cichocki N."/>
            <person name="Clum A."/>
            <person name="Copeland A."/>
            <person name="Hainaut M."/>
            <person name="Haridas S."/>
            <person name="Labutti K."/>
            <person name="Lindquist E."/>
            <person name="Lipzen A."/>
            <person name="Khouja H.-R."/>
            <person name="Murat C."/>
            <person name="Ohm R."/>
            <person name="Olson A."/>
            <person name="Spatafora J."/>
            <person name="Veneault-Fourrey C."/>
            <person name="Henrissat B."/>
            <person name="Grigoriev I."/>
            <person name="Martin F."/>
            <person name="Perotto S."/>
        </authorList>
    </citation>
    <scope>NUCLEOTIDE SEQUENCE [LARGE SCALE GENOMIC DNA]</scope>
    <source>
        <strain evidence="1 2">E</strain>
    </source>
</reference>
<sequence>MIVEWIVEEARQSMPALATHFISRQLFLAVQTQASPFFNLTRNSRVGLFEKTSALKKRTCAGSHFLPELAVEMNIQSLSFEVSDHEVEERSTIVQRPLVPHKTYGELLFPQSFVSSGALERKLIYLTSARRSGQGKVRFRPRDQRPERRA</sequence>
<gene>
    <name evidence="1" type="ORF">K444DRAFT_53165</name>
</gene>
<dbReference type="GeneID" id="36583090"/>
<evidence type="ECO:0000313" key="1">
    <source>
        <dbReference type="EMBL" id="PMD57390.1"/>
    </source>
</evidence>
<protein>
    <submittedName>
        <fullName evidence="1">Uncharacterized protein</fullName>
    </submittedName>
</protein>
<accession>A0A2J6T2Y9</accession>
<dbReference type="EMBL" id="KZ613847">
    <property type="protein sequence ID" value="PMD57390.1"/>
    <property type="molecule type" value="Genomic_DNA"/>
</dbReference>
<dbReference type="RefSeq" id="XP_024734294.1">
    <property type="nucleotide sequence ID" value="XM_024875010.1"/>
</dbReference>
<organism evidence="1 2">
    <name type="scientific">Hyaloscypha bicolor E</name>
    <dbReference type="NCBI Taxonomy" id="1095630"/>
    <lineage>
        <taxon>Eukaryota</taxon>
        <taxon>Fungi</taxon>
        <taxon>Dikarya</taxon>
        <taxon>Ascomycota</taxon>
        <taxon>Pezizomycotina</taxon>
        <taxon>Leotiomycetes</taxon>
        <taxon>Helotiales</taxon>
        <taxon>Hyaloscyphaceae</taxon>
        <taxon>Hyaloscypha</taxon>
        <taxon>Hyaloscypha bicolor</taxon>
    </lineage>
</organism>
<dbReference type="AlphaFoldDB" id="A0A2J6T2Y9"/>